<dbReference type="NCBIfam" id="TIGR01683">
    <property type="entry name" value="thiS"/>
    <property type="match status" value="1"/>
</dbReference>
<evidence type="ECO:0000313" key="2">
    <source>
        <dbReference type="Proteomes" id="UP000184038"/>
    </source>
</evidence>
<dbReference type="InterPro" id="IPR003749">
    <property type="entry name" value="ThiS/MoaD-like"/>
</dbReference>
<dbReference type="AlphaFoldDB" id="A0A1M7IK16"/>
<dbReference type="RefSeq" id="WP_073286620.1">
    <property type="nucleotide sequence ID" value="NZ_FRCP01000009.1"/>
</dbReference>
<dbReference type="CDD" id="cd00565">
    <property type="entry name" value="Ubl_ThiS"/>
    <property type="match status" value="1"/>
</dbReference>
<name>A0A1M7IK16_9FIRM</name>
<organism evidence="1 2">
    <name type="scientific">Anaerosporobacter mobilis DSM 15930</name>
    <dbReference type="NCBI Taxonomy" id="1120996"/>
    <lineage>
        <taxon>Bacteria</taxon>
        <taxon>Bacillati</taxon>
        <taxon>Bacillota</taxon>
        <taxon>Clostridia</taxon>
        <taxon>Lachnospirales</taxon>
        <taxon>Lachnospiraceae</taxon>
        <taxon>Anaerosporobacter</taxon>
    </lineage>
</organism>
<keyword evidence="2" id="KW-1185">Reference proteome</keyword>
<dbReference type="STRING" id="1120996.SAMN02746066_01909"/>
<dbReference type="PANTHER" id="PTHR34472">
    <property type="entry name" value="SULFUR CARRIER PROTEIN THIS"/>
    <property type="match status" value="1"/>
</dbReference>
<accession>A0A1M7IK16</accession>
<gene>
    <name evidence="1" type="ORF">SAMN02746066_01909</name>
</gene>
<dbReference type="InterPro" id="IPR010035">
    <property type="entry name" value="Thi_S"/>
</dbReference>
<protein>
    <submittedName>
        <fullName evidence="1">Sulfur carrier protein</fullName>
    </submittedName>
</protein>
<dbReference type="Pfam" id="PF02597">
    <property type="entry name" value="ThiS"/>
    <property type="match status" value="1"/>
</dbReference>
<dbReference type="Proteomes" id="UP000184038">
    <property type="component" value="Unassembled WGS sequence"/>
</dbReference>
<dbReference type="PANTHER" id="PTHR34472:SF1">
    <property type="entry name" value="SULFUR CARRIER PROTEIN THIS"/>
    <property type="match status" value="1"/>
</dbReference>
<proteinExistence type="predicted"/>
<reference evidence="1 2" key="1">
    <citation type="submission" date="2016-11" db="EMBL/GenBank/DDBJ databases">
        <authorList>
            <person name="Jaros S."/>
            <person name="Januszkiewicz K."/>
            <person name="Wedrychowicz H."/>
        </authorList>
    </citation>
    <scope>NUCLEOTIDE SEQUENCE [LARGE SCALE GENOMIC DNA]</scope>
    <source>
        <strain evidence="1 2">DSM 15930</strain>
    </source>
</reference>
<dbReference type="SUPFAM" id="SSF54285">
    <property type="entry name" value="MoaD/ThiS"/>
    <property type="match status" value="1"/>
</dbReference>
<dbReference type="InterPro" id="IPR016155">
    <property type="entry name" value="Mopterin_synth/thiamin_S_b"/>
</dbReference>
<dbReference type="EMBL" id="FRCP01000009">
    <property type="protein sequence ID" value="SHM40995.1"/>
    <property type="molecule type" value="Genomic_DNA"/>
</dbReference>
<evidence type="ECO:0000313" key="1">
    <source>
        <dbReference type="EMBL" id="SHM40995.1"/>
    </source>
</evidence>
<dbReference type="InterPro" id="IPR012675">
    <property type="entry name" value="Beta-grasp_dom_sf"/>
</dbReference>
<dbReference type="Gene3D" id="3.10.20.30">
    <property type="match status" value="1"/>
</dbReference>
<dbReference type="OrthoDB" id="9798559at2"/>
<sequence length="65" mass="7059">MIQLNGKEVELEKPITLDKLVMQQGYVITQIAVEKNGEIIPKSTCGEEVVRDGDVIEVVTFVGGG</sequence>